<dbReference type="Pfam" id="PF02845">
    <property type="entry name" value="CUE"/>
    <property type="match status" value="1"/>
</dbReference>
<protein>
    <recommendedName>
        <fullName evidence="2">CUE domain-containing protein</fullName>
    </recommendedName>
</protein>
<keyword evidence="4" id="KW-1185">Reference proteome</keyword>
<dbReference type="Proteomes" id="UP000307440">
    <property type="component" value="Unassembled WGS sequence"/>
</dbReference>
<feature type="compositionally biased region" description="Low complexity" evidence="1">
    <location>
        <begin position="163"/>
        <end position="172"/>
    </location>
</feature>
<proteinExistence type="predicted"/>
<gene>
    <name evidence="3" type="ORF">FA15DRAFT_668717</name>
</gene>
<dbReference type="CDD" id="cd14279">
    <property type="entry name" value="CUE"/>
    <property type="match status" value="1"/>
</dbReference>
<dbReference type="AlphaFoldDB" id="A0A5C3KXB8"/>
<dbReference type="GO" id="GO:0006511">
    <property type="term" value="P:ubiquitin-dependent protein catabolic process"/>
    <property type="evidence" value="ECO:0007669"/>
    <property type="project" value="TreeGrafter"/>
</dbReference>
<reference evidence="3 4" key="1">
    <citation type="journal article" date="2019" name="Nat. Ecol. Evol.">
        <title>Megaphylogeny resolves global patterns of mushroom evolution.</title>
        <authorList>
            <person name="Varga T."/>
            <person name="Krizsan K."/>
            <person name="Foldi C."/>
            <person name="Dima B."/>
            <person name="Sanchez-Garcia M."/>
            <person name="Sanchez-Ramirez S."/>
            <person name="Szollosi G.J."/>
            <person name="Szarkandi J.G."/>
            <person name="Papp V."/>
            <person name="Albert L."/>
            <person name="Andreopoulos W."/>
            <person name="Angelini C."/>
            <person name="Antonin V."/>
            <person name="Barry K.W."/>
            <person name="Bougher N.L."/>
            <person name="Buchanan P."/>
            <person name="Buyck B."/>
            <person name="Bense V."/>
            <person name="Catcheside P."/>
            <person name="Chovatia M."/>
            <person name="Cooper J."/>
            <person name="Damon W."/>
            <person name="Desjardin D."/>
            <person name="Finy P."/>
            <person name="Geml J."/>
            <person name="Haridas S."/>
            <person name="Hughes K."/>
            <person name="Justo A."/>
            <person name="Karasinski D."/>
            <person name="Kautmanova I."/>
            <person name="Kiss B."/>
            <person name="Kocsube S."/>
            <person name="Kotiranta H."/>
            <person name="LaButti K.M."/>
            <person name="Lechner B.E."/>
            <person name="Liimatainen K."/>
            <person name="Lipzen A."/>
            <person name="Lukacs Z."/>
            <person name="Mihaltcheva S."/>
            <person name="Morgado L.N."/>
            <person name="Niskanen T."/>
            <person name="Noordeloos M.E."/>
            <person name="Ohm R.A."/>
            <person name="Ortiz-Santana B."/>
            <person name="Ovrebo C."/>
            <person name="Racz N."/>
            <person name="Riley R."/>
            <person name="Savchenko A."/>
            <person name="Shiryaev A."/>
            <person name="Soop K."/>
            <person name="Spirin V."/>
            <person name="Szebenyi C."/>
            <person name="Tomsovsky M."/>
            <person name="Tulloss R.E."/>
            <person name="Uehling J."/>
            <person name="Grigoriev I.V."/>
            <person name="Vagvolgyi C."/>
            <person name="Papp T."/>
            <person name="Martin F.M."/>
            <person name="Miettinen O."/>
            <person name="Hibbett D.S."/>
            <person name="Nagy L.G."/>
        </authorList>
    </citation>
    <scope>NUCLEOTIDE SEQUENCE [LARGE SCALE GENOMIC DNA]</scope>
    <source>
        <strain evidence="3 4">CBS 121175</strain>
    </source>
</reference>
<feature type="compositionally biased region" description="Pro residues" evidence="1">
    <location>
        <begin position="342"/>
        <end position="351"/>
    </location>
</feature>
<organism evidence="3 4">
    <name type="scientific">Coprinopsis marcescibilis</name>
    <name type="common">Agaric fungus</name>
    <name type="synonym">Psathyrella marcescibilis</name>
    <dbReference type="NCBI Taxonomy" id="230819"/>
    <lineage>
        <taxon>Eukaryota</taxon>
        <taxon>Fungi</taxon>
        <taxon>Dikarya</taxon>
        <taxon>Basidiomycota</taxon>
        <taxon>Agaricomycotina</taxon>
        <taxon>Agaricomycetes</taxon>
        <taxon>Agaricomycetidae</taxon>
        <taxon>Agaricales</taxon>
        <taxon>Agaricineae</taxon>
        <taxon>Psathyrellaceae</taxon>
        <taxon>Coprinopsis</taxon>
    </lineage>
</organism>
<dbReference type="PANTHER" id="PTHR16461:SF5">
    <property type="entry name" value="TOLL-INTERACTING PROTEIN"/>
    <property type="match status" value="1"/>
</dbReference>
<feature type="region of interest" description="Disordered" evidence="1">
    <location>
        <begin position="163"/>
        <end position="205"/>
    </location>
</feature>
<dbReference type="OrthoDB" id="9942608at2759"/>
<feature type="domain" description="CUE" evidence="2">
    <location>
        <begin position="83"/>
        <end position="126"/>
    </location>
</feature>
<accession>A0A5C3KXB8</accession>
<dbReference type="InterPro" id="IPR003892">
    <property type="entry name" value="CUE"/>
</dbReference>
<dbReference type="STRING" id="230819.A0A5C3KXB8"/>
<dbReference type="GO" id="GO:0005737">
    <property type="term" value="C:cytoplasm"/>
    <property type="evidence" value="ECO:0007669"/>
    <property type="project" value="TreeGrafter"/>
</dbReference>
<feature type="region of interest" description="Disordered" evidence="1">
    <location>
        <begin position="237"/>
        <end position="401"/>
    </location>
</feature>
<evidence type="ECO:0000256" key="1">
    <source>
        <dbReference type="SAM" id="MobiDB-lite"/>
    </source>
</evidence>
<sequence>MSEPPKSTTPPASEYQQIIITSSSPPPTTSTLAASNDVPVAGLSVAEQLALESFDDDAPSVNLSTRPNSQLSTNNRDAGGDNPLAKAIAPLKAMFPDYDDLILQSVFQSANGNQDAAVDILLGMSDPNYKSEVPPQPALTQTELDEQFARRLMLEEQAQQQQLWAQQQQQQQPILGGRRRNSRQDQEDSHGGPQSAGAASGEKDTMTEIQEQITKAAEVGKKTFGDLFTKVKAKIQEFERGGANPPGPSTQWVGGYDPRAHEQPANYATYQHPQSGSAPSQQQASYYDPNSPITLSPAQTSPPQSIPTPAVKGQDVTPSVASTPPAIAITPQAQQPSSSPSVVPPPNPSPVPIDGGKLGLLPKRPVALIRDPPPEQEQSRRSNDSDDDLEYAENPFDDQKK</sequence>
<dbReference type="EMBL" id="ML210189">
    <property type="protein sequence ID" value="TFK25186.1"/>
    <property type="molecule type" value="Genomic_DNA"/>
</dbReference>
<feature type="compositionally biased region" description="Polar residues" evidence="1">
    <location>
        <begin position="291"/>
        <end position="303"/>
    </location>
</feature>
<feature type="compositionally biased region" description="Polar residues" evidence="1">
    <location>
        <begin position="61"/>
        <end position="76"/>
    </location>
</feature>
<evidence type="ECO:0000313" key="3">
    <source>
        <dbReference type="EMBL" id="TFK25186.1"/>
    </source>
</evidence>
<evidence type="ECO:0000259" key="2">
    <source>
        <dbReference type="PROSITE" id="PS51140"/>
    </source>
</evidence>
<dbReference type="PROSITE" id="PS51140">
    <property type="entry name" value="CUE"/>
    <property type="match status" value="1"/>
</dbReference>
<dbReference type="GO" id="GO:0043130">
    <property type="term" value="F:ubiquitin binding"/>
    <property type="evidence" value="ECO:0007669"/>
    <property type="project" value="InterPro"/>
</dbReference>
<name>A0A5C3KXB8_COPMA</name>
<feature type="compositionally biased region" description="Low complexity" evidence="1">
    <location>
        <begin position="273"/>
        <end position="285"/>
    </location>
</feature>
<dbReference type="PANTHER" id="PTHR16461">
    <property type="entry name" value="TOLL-INTERACTING PROTEIN"/>
    <property type="match status" value="1"/>
</dbReference>
<dbReference type="SUPFAM" id="SSF46934">
    <property type="entry name" value="UBA-like"/>
    <property type="match status" value="1"/>
</dbReference>
<dbReference type="GO" id="GO:0031624">
    <property type="term" value="F:ubiquitin conjugating enzyme binding"/>
    <property type="evidence" value="ECO:0007669"/>
    <property type="project" value="TreeGrafter"/>
</dbReference>
<evidence type="ECO:0000313" key="4">
    <source>
        <dbReference type="Proteomes" id="UP000307440"/>
    </source>
</evidence>
<dbReference type="InterPro" id="IPR009060">
    <property type="entry name" value="UBA-like_sf"/>
</dbReference>
<feature type="region of interest" description="Disordered" evidence="1">
    <location>
        <begin position="54"/>
        <end position="82"/>
    </location>
</feature>
<dbReference type="Gene3D" id="1.10.8.10">
    <property type="entry name" value="DNA helicase RuvA subunit, C-terminal domain"/>
    <property type="match status" value="1"/>
</dbReference>